<evidence type="ECO:0000256" key="3">
    <source>
        <dbReference type="ARBA" id="ARBA00022729"/>
    </source>
</evidence>
<evidence type="ECO:0000313" key="8">
    <source>
        <dbReference type="EMBL" id="UXY13766.1"/>
    </source>
</evidence>
<evidence type="ECO:0000256" key="1">
    <source>
        <dbReference type="ARBA" id="ARBA00004418"/>
    </source>
</evidence>
<organism evidence="8 9">
    <name type="scientific">Chitiniphilus purpureus</name>
    <dbReference type="NCBI Taxonomy" id="2981137"/>
    <lineage>
        <taxon>Bacteria</taxon>
        <taxon>Pseudomonadati</taxon>
        <taxon>Pseudomonadota</taxon>
        <taxon>Betaproteobacteria</taxon>
        <taxon>Neisseriales</taxon>
        <taxon>Chitinibacteraceae</taxon>
        <taxon>Chitiniphilus</taxon>
    </lineage>
</organism>
<accession>A0ABY6DJZ8</accession>
<evidence type="ECO:0000256" key="4">
    <source>
        <dbReference type="ARBA" id="ARBA00022764"/>
    </source>
</evidence>
<evidence type="ECO:0000256" key="5">
    <source>
        <dbReference type="SAM" id="SignalP"/>
    </source>
</evidence>
<dbReference type="PIRSF" id="PIRSF005427">
    <property type="entry name" value="RseB"/>
    <property type="match status" value="1"/>
</dbReference>
<evidence type="ECO:0000313" key="9">
    <source>
        <dbReference type="Proteomes" id="UP001061302"/>
    </source>
</evidence>
<dbReference type="CDD" id="cd16327">
    <property type="entry name" value="RseB"/>
    <property type="match status" value="1"/>
</dbReference>
<dbReference type="InterPro" id="IPR038484">
    <property type="entry name" value="MucB/RseB_C_sf"/>
</dbReference>
<dbReference type="Pfam" id="PF03888">
    <property type="entry name" value="MucB_RseB"/>
    <property type="match status" value="1"/>
</dbReference>
<keyword evidence="9" id="KW-1185">Reference proteome</keyword>
<dbReference type="Proteomes" id="UP001061302">
    <property type="component" value="Chromosome"/>
</dbReference>
<dbReference type="RefSeq" id="WP_263123019.1">
    <property type="nucleotide sequence ID" value="NZ_CP106753.1"/>
</dbReference>
<dbReference type="InterPro" id="IPR005588">
    <property type="entry name" value="MucB_RseB"/>
</dbReference>
<dbReference type="PANTHER" id="PTHR38782:SF1">
    <property type="entry name" value="SIGMA-E FACTOR REGULATORY PROTEIN RSEB"/>
    <property type="match status" value="1"/>
</dbReference>
<dbReference type="InterPro" id="IPR033434">
    <property type="entry name" value="MucB/RseB_N"/>
</dbReference>
<protein>
    <submittedName>
        <fullName evidence="8">MucB/RseB C-terminal domain-containing protein</fullName>
    </submittedName>
</protein>
<reference evidence="8" key="1">
    <citation type="submission" date="2022-10" db="EMBL/GenBank/DDBJ databases">
        <title>Chitiniphilus purpureus sp. nov., a novel chitin-degrading bacterium isolated from crawfish pond sediment.</title>
        <authorList>
            <person name="Li K."/>
        </authorList>
    </citation>
    <scope>NUCLEOTIDE SEQUENCE</scope>
    <source>
        <strain evidence="8">CD1</strain>
    </source>
</reference>
<dbReference type="Gene3D" id="2.50.20.10">
    <property type="entry name" value="Lipoprotein localisation LolA/LolB/LppX"/>
    <property type="match status" value="1"/>
</dbReference>
<sequence>MRIPSAWLLAGGMWLSSVSLLAGGPASSAPLSNAEAGQLVQRVADAARLNSYHGIYVHQYGDRFETVRVVHLADGARDIERRETLDGPPLEMLREGDKVGLYLPEDAYPASVDRRLMSKLFPRQWPEQAQQLLAGYQIRRAGHARVAGVPADIYEFEPRDRFRYPHRYWVHPESGLMLKSMMIGPRNEPIELFTFSQIQIGGTIDRKLLKPNRPLRTLPLESGEGEAIRPQDPEWEVRSLPPGFRLVKTKRSAWAKGRLVTHHLYSDGLVTVSAFIEPLPRANAAPSLAQQGGISFFSRQLGTYLLTVVGEVPTETVQLLSNAYTLREPAAAEQ</sequence>
<evidence type="ECO:0000259" key="6">
    <source>
        <dbReference type="Pfam" id="PF03888"/>
    </source>
</evidence>
<dbReference type="Gene3D" id="3.30.200.100">
    <property type="entry name" value="MucB/RseB, C-terminal domain"/>
    <property type="match status" value="1"/>
</dbReference>
<comment type="similarity">
    <text evidence="2">Belongs to the RseB family.</text>
</comment>
<keyword evidence="4" id="KW-0574">Periplasm</keyword>
<dbReference type="InterPro" id="IPR033436">
    <property type="entry name" value="MucB/RseB_C"/>
</dbReference>
<name>A0ABY6DJZ8_9NEIS</name>
<gene>
    <name evidence="8" type="ORF">N8I74_10575</name>
</gene>
<evidence type="ECO:0000256" key="2">
    <source>
        <dbReference type="ARBA" id="ARBA00008150"/>
    </source>
</evidence>
<comment type="subcellular location">
    <subcellularLocation>
        <location evidence="1">Periplasm</location>
    </subcellularLocation>
</comment>
<dbReference type="Pfam" id="PF17188">
    <property type="entry name" value="MucB_RseB_C"/>
    <property type="match status" value="1"/>
</dbReference>
<proteinExistence type="inferred from homology"/>
<evidence type="ECO:0000259" key="7">
    <source>
        <dbReference type="Pfam" id="PF17188"/>
    </source>
</evidence>
<feature type="chain" id="PRO_5047351429" evidence="5">
    <location>
        <begin position="23"/>
        <end position="334"/>
    </location>
</feature>
<keyword evidence="3 5" id="KW-0732">Signal</keyword>
<feature type="domain" description="MucB/RseB N-terminal" evidence="6">
    <location>
        <begin position="36"/>
        <end position="211"/>
    </location>
</feature>
<dbReference type="PANTHER" id="PTHR38782">
    <property type="match status" value="1"/>
</dbReference>
<dbReference type="EMBL" id="CP106753">
    <property type="protein sequence ID" value="UXY13766.1"/>
    <property type="molecule type" value="Genomic_DNA"/>
</dbReference>
<feature type="domain" description="MucB/RseB C-terminal" evidence="7">
    <location>
        <begin position="231"/>
        <end position="321"/>
    </location>
</feature>
<feature type="signal peptide" evidence="5">
    <location>
        <begin position="1"/>
        <end position="22"/>
    </location>
</feature>